<dbReference type="Gene3D" id="3.40.47.10">
    <property type="match status" value="1"/>
</dbReference>
<evidence type="ECO:0000259" key="9">
    <source>
        <dbReference type="PROSITE" id="PS50075"/>
    </source>
</evidence>
<dbReference type="InterPro" id="IPR000873">
    <property type="entry name" value="AMP-dep_synth/lig_dom"/>
</dbReference>
<dbReference type="SUPFAM" id="SSF53901">
    <property type="entry name" value="Thiolase-like"/>
    <property type="match status" value="1"/>
</dbReference>
<dbReference type="SMART" id="SM00824">
    <property type="entry name" value="PKS_TE"/>
    <property type="match status" value="1"/>
</dbReference>
<evidence type="ECO:0000256" key="3">
    <source>
        <dbReference type="ARBA" id="ARBA00022553"/>
    </source>
</evidence>
<dbReference type="InterPro" id="IPR020806">
    <property type="entry name" value="PKS_PP-bd"/>
</dbReference>
<dbReference type="SUPFAM" id="SSF55048">
    <property type="entry name" value="Probable ACP-binding domain of malonyl-CoA ACP transacylase"/>
    <property type="match status" value="1"/>
</dbReference>
<dbReference type="Pfam" id="PF08242">
    <property type="entry name" value="Methyltransf_12"/>
    <property type="match status" value="1"/>
</dbReference>
<name>A0A428WUC2_AMYBA</name>
<dbReference type="InterPro" id="IPR049551">
    <property type="entry name" value="PKS_DH_C"/>
</dbReference>
<dbReference type="InterPro" id="IPR036291">
    <property type="entry name" value="NAD(P)-bd_dom_sf"/>
</dbReference>
<dbReference type="InterPro" id="IPR042104">
    <property type="entry name" value="PKS_dehydratase_sf"/>
</dbReference>
<sequence>MWFMQAMNPRRTDLTIACAARLTAPIGVEELQRRLLPVVEANPLLSATVDAAGEPVWRSLPPHDAVRDAVRPGLRAANDGQLRSLYAEFTGQAWDLGRELPWSVCLVTTPEATYLCCRFHHLVCDGDRSLELFLAGLDDGGQPAAAPELGELLAEPPLPPDAAAEVTRLTSAITKAGNLRRRVVEPESGGHRWSGTLEPDPHGEPDAVTLLKRLRTATAPLVPDEQLLVAIPFDGCTPGQDRRIGYFGNPGIAVLGSDDGPDDESGDGPDGGTARPWADGEYERAQALSGVPFQLVMADEGFRKVADPDHPFDVLLVPRTLFTLRGDLVGAVSEPAVSRTPYALVVNHWRDRDGRLRVALESTVVGPEVLAHLGAQLLGTPGEPAAEAPAARPDDTDVLARFAAVAGARPDAVAIDVPGTGTVSYGQLWSHASALAHFLGRRLPPGHRVVAVTGAKHPAEIACVLGVHLAGATVLRLDRGRAAARRALSGVDGVGAVIRLPGEALQSVRRREDEELIEGPFGAYRVVVGAHGTAPEPEPEAPLYITLTSGTTGQPKPIPFPRAEFNALIAWHLRTFPAPRRMLQFSKLSFDIAYHVIYATLCGGGTLVAGDEGAREDPRRLLELLGSAAVEKVYLPTVLLRPVAESALAAGLPTPELKEVFVAGGALQITPEIRAWFGRTRARLVNLYGMSETQDVTSHQLTGPPEDWPDRPPVGLPVDGVRVRVVGGHDTDLPATLSGAVVVRLGSREIVTGDVGYTDRDGRLHILGRDSRVIKQRGFRVNLEALEAETSAAAGVADAVAVHYPLAAGSAKIAVLATKQDPSAELDPGPIRDRVAGTLGDGYEFELFFVPSLPRLANFKPDLREITKLAKRLGAAPADGTPAGGGDTTGSAVLAAVRELTGNPDVTAESRFLDAGLDSISLMSLAARLGRDHPGLSVADFFRHPVIGDLQRALDGPTRSGNTVVRRAPDSEDDVAVVGLAARFPGAPDAATFWRNLLDGTSAVAAPEPDGTFVRAQGHLADVDRFDRRFFGISPAEARRMDPQLRVFLELCWTALEDAGEVEGLEGKHVGVFAGAGLSTYLLNEVEPRRLAGDETPFLEHNTLPERLGTDRNYLTSTVSYRLGLTGPSVVVQAACATSLTAVHVARRALLAGECDLALAGGVSIIYPQPEGYEYVDGSVRSRHGVCRPFDKDADGTVFGNGAGVVVLKRATDARTGENTVYAEIAGSATNHDGSVKGSFSAPNPESQTRLIDTALGTSDPAVDFVEAHGTGTAIGDVIEWNGLLASRLSGPGEAPCLVGSVKGHVGHLDEAAGVAGFIKACLAVRYRLFPGTYGFSGLHPDLAGSGRFTVTGESHKLPDDRPVRGGVSSFGMGGANCHVVVRSPAPVRDTAAAETLDDRTGPLYLPVSGRSRDSFDELARRLGERLGHEAGQLPAAGVVRTLTEGRRHFAEHRGVLVHGDGTPRVCEVPAASVAGETVWAFPGQGSGFSWDVVAELGGWPVFATRFPALLDAFAERLGPDVFDRHVGRRAGDPARPVDPAGGACGDPCTIREQVLQFSFQLALAGLLRSFGCAPDVVTGHSLGEITAAVCADLLTEPDAVALVAARCVLMDSASGGFMAQARCTPDRARELAAELDLDVAAVNGPAQVVLAGDESQLAALRRAAAAADIHLTPLPVGKPFHSRLMAEAADRLGRAVPPLEARSPAVAFVGSNAAYATAPQPPDLRYWTTQLTSPVDFHAAAGTILRRSEHPPLVVEIGFSSTLSRLVRAAAAAGTAPEQVAELKKSVPGYLGKLAAARYRAGRPLDWGALDRVPAGGLIPLPSYPFDREEIRPQGPVARRGPLAETLSADVPFTLSPSEEDWIRGHRVGARWVVPAAGILRLFAKIGRSVRPEATDVLLADVSFERPVTFETETEVVEARVSVDSRSPAECVLWTRRPGQDWTRNAAALLTDETRTVETPDEPGEPADPEGFYRRFERQGLSYGPAYHGLAEITVGETAASAAWRPAGPGGPHTRLGIGAGEVAAVDGVLQLADVLDGGGDADIRMPAHVAWARLRAVPDPATRVTVAKGRTTAAGTLTGETGDVLAELDGVRFQTVRPDGEVAYRLGWRAHVPVGGELPDAVAAALDETRTALSAPDEEVVRYQERIRELENHAVRVLDTAGGRDYLTRAGGDTTVAARRLKAFERLLDRPAAEVEKTGATEAVDAEWSIVRNCAGLLPRFFDGSLDGENILFGGSGPDLLRTYYQRSFLLNRLNTALAGVLASLASAQSPRPLKVLEVGGGTGASTEGVLAALDELGASADYTFTDLSEGLTRLAGERFGHRPGFRTATADLDSDESVAALGDGYDVVVAVDVIHATRDVGRTLDRLAGRLAPHGTLLLVEDLKALAWVDLTFGLLDSWWSFDDDIRTDHPLLTGERWDAVLRDRFARVDLLRACGGLSMEDVAADEGLFVCANPLAAGQSEPAVVDVAPGVDVADRLSHADDAATVVLRFGLGDLDADTAEWYAAALLQAVRRAEEVPGLATLVLATPDGAGDLTPAGSMAAALARIAASEDRRVRTVSLAVDGPVPAEETARQVRTLLTHRASHVNARISGGRLLLPAVEAVPPAAADEPPDHDALVVFGARSDLAHAVTDWFVTRHGVRRVWLVSRSAPDEATGRFAARLADSGADVACLTADVGDFDDVRAVAERVRTGSAKPLVLNLAAVLRDGTIDGVGDDDLAAVLRPKVRGSHHIREAFAGTGARLVLFSSTSVLLGNAGQAAHGMACAYLDGLAAGPGVSSVQWGPWDGVGITARLGLNDDLRRAGERPAPPAVLLPELDRACRTGGVAIAADLGAPALRRHPFRTAMLPARPDDVPAPDAAPRPAEAIAPGRPGPGDDVVRWAVASVLGVAAGELAADRSLADNGVDSLDLIEVRAAIERESGLRVPLNDLSDAPTLAEAAEALGPRATPAATGTGTVFYVAGIFGRLDGAPDLESALPGGLVTLASPTRAAGEAGRTDVVEVALDLAGQVERAQPEGDLTLVGHSFGAMVAYSLAVELRRRGRTLRRLVLVDGEPVGGPAADTSGEAEFTTLLDLGGGAGRLSGESRASAYETYLANCEIARSPQVVEDLGCPVVIAVPETATGVGLPAARAAELAAEAREKLGGTSVDLVRIPGDHFSMLRSPHATRLAELIQ</sequence>
<dbReference type="InterPro" id="IPR029058">
    <property type="entry name" value="AB_hydrolase_fold"/>
</dbReference>
<dbReference type="Gene3D" id="3.30.300.30">
    <property type="match status" value="1"/>
</dbReference>
<dbReference type="SUPFAM" id="SSF53474">
    <property type="entry name" value="alpha/beta-Hydrolases"/>
    <property type="match status" value="1"/>
</dbReference>
<dbReference type="SMART" id="SM00826">
    <property type="entry name" value="PKS_DH"/>
    <property type="match status" value="1"/>
</dbReference>
<dbReference type="InterPro" id="IPR057326">
    <property type="entry name" value="KR_dom"/>
</dbReference>
<dbReference type="GO" id="GO:0004315">
    <property type="term" value="F:3-oxoacyl-[acyl-carrier-protein] synthase activity"/>
    <property type="evidence" value="ECO:0007669"/>
    <property type="project" value="InterPro"/>
</dbReference>
<feature type="region of interest" description="Disordered" evidence="8">
    <location>
        <begin position="253"/>
        <end position="277"/>
    </location>
</feature>
<dbReference type="InterPro" id="IPR020841">
    <property type="entry name" value="PKS_Beta-ketoAc_synthase_dom"/>
</dbReference>
<dbReference type="Gene3D" id="3.10.129.110">
    <property type="entry name" value="Polyketide synthase dehydratase"/>
    <property type="match status" value="1"/>
</dbReference>
<dbReference type="InterPro" id="IPR045851">
    <property type="entry name" value="AMP-bd_C_sf"/>
</dbReference>
<dbReference type="SUPFAM" id="SSF52777">
    <property type="entry name" value="CoA-dependent acyltransferases"/>
    <property type="match status" value="1"/>
</dbReference>
<dbReference type="SUPFAM" id="SSF56801">
    <property type="entry name" value="Acetyl-CoA synthetase-like"/>
    <property type="match status" value="1"/>
</dbReference>
<dbReference type="InterPro" id="IPR013217">
    <property type="entry name" value="Methyltransf_12"/>
</dbReference>
<dbReference type="PANTHER" id="PTHR43775:SF37">
    <property type="entry name" value="SI:DKEY-61P9.11"/>
    <property type="match status" value="1"/>
</dbReference>
<dbReference type="Pfam" id="PF00109">
    <property type="entry name" value="ketoacyl-synt"/>
    <property type="match status" value="1"/>
</dbReference>
<dbReference type="SUPFAM" id="SSF53335">
    <property type="entry name" value="S-adenosyl-L-methionine-dependent methyltransferases"/>
    <property type="match status" value="1"/>
</dbReference>
<dbReference type="Gene3D" id="1.10.1200.10">
    <property type="entry name" value="ACP-like"/>
    <property type="match status" value="2"/>
</dbReference>
<dbReference type="InterPro" id="IPR001031">
    <property type="entry name" value="Thioesterase"/>
</dbReference>
<accession>A0A428WUC2</accession>
<protein>
    <submittedName>
        <fullName evidence="12">Type I polyketide synthase</fullName>
    </submittedName>
</protein>
<feature type="domain" description="PKS/mFAS DH" evidence="11">
    <location>
        <begin position="1835"/>
        <end position="2104"/>
    </location>
</feature>
<dbReference type="PANTHER" id="PTHR43775">
    <property type="entry name" value="FATTY ACID SYNTHASE"/>
    <property type="match status" value="1"/>
</dbReference>
<keyword evidence="5" id="KW-0677">Repeat</keyword>
<dbReference type="PROSITE" id="PS00455">
    <property type="entry name" value="AMP_BINDING"/>
    <property type="match status" value="1"/>
</dbReference>
<dbReference type="SMART" id="SM00825">
    <property type="entry name" value="PKS_KS"/>
    <property type="match status" value="1"/>
</dbReference>
<dbReference type="InterPro" id="IPR014043">
    <property type="entry name" value="Acyl_transferase_dom"/>
</dbReference>
<evidence type="ECO:0000259" key="10">
    <source>
        <dbReference type="PROSITE" id="PS52004"/>
    </source>
</evidence>
<comment type="caution">
    <text evidence="12">The sequence shown here is derived from an EMBL/GenBank/DDBJ whole genome shotgun (WGS) entry which is preliminary data.</text>
</comment>
<feature type="region of interest" description="C-terminal hotdog fold" evidence="7">
    <location>
        <begin position="1965"/>
        <end position="2104"/>
    </location>
</feature>
<dbReference type="GO" id="GO:0004312">
    <property type="term" value="F:fatty acid synthase activity"/>
    <property type="evidence" value="ECO:0007669"/>
    <property type="project" value="TreeGrafter"/>
</dbReference>
<dbReference type="InterPro" id="IPR013968">
    <property type="entry name" value="PKS_KR"/>
</dbReference>
<dbReference type="InterPro" id="IPR029063">
    <property type="entry name" value="SAM-dependent_MTases_sf"/>
</dbReference>
<dbReference type="Pfam" id="PF00550">
    <property type="entry name" value="PP-binding"/>
    <property type="match status" value="2"/>
</dbReference>
<keyword evidence="6" id="KW-0511">Multifunctional enzyme</keyword>
<dbReference type="Gene3D" id="3.30.70.3290">
    <property type="match status" value="1"/>
</dbReference>
<organism evidence="12 13">
    <name type="scientific">Amycolatopsis balhimycina DSM 5908</name>
    <dbReference type="NCBI Taxonomy" id="1081091"/>
    <lineage>
        <taxon>Bacteria</taxon>
        <taxon>Bacillati</taxon>
        <taxon>Actinomycetota</taxon>
        <taxon>Actinomycetes</taxon>
        <taxon>Pseudonocardiales</taxon>
        <taxon>Pseudonocardiaceae</taxon>
        <taxon>Amycolatopsis</taxon>
    </lineage>
</organism>
<dbReference type="Pfam" id="PF21089">
    <property type="entry name" value="PKS_DH_N"/>
    <property type="match status" value="1"/>
</dbReference>
<evidence type="ECO:0000313" key="12">
    <source>
        <dbReference type="EMBL" id="RSM46652.1"/>
    </source>
</evidence>
<dbReference type="SMART" id="SM00822">
    <property type="entry name" value="PKS_KR"/>
    <property type="match status" value="1"/>
</dbReference>
<keyword evidence="4" id="KW-0808">Transferase</keyword>
<keyword evidence="13" id="KW-1185">Reference proteome</keyword>
<dbReference type="InterPro" id="IPR009081">
    <property type="entry name" value="PP-bd_ACP"/>
</dbReference>
<evidence type="ECO:0000256" key="7">
    <source>
        <dbReference type="PROSITE-ProRule" id="PRU01363"/>
    </source>
</evidence>
<feature type="domain" description="Carrier" evidence="9">
    <location>
        <begin position="884"/>
        <end position="958"/>
    </location>
</feature>
<feature type="domain" description="Carrier" evidence="9">
    <location>
        <begin position="2877"/>
        <end position="2951"/>
    </location>
</feature>
<feature type="region of interest" description="N-terminal hotdog fold" evidence="7">
    <location>
        <begin position="1835"/>
        <end position="1955"/>
    </location>
</feature>
<feature type="compositionally biased region" description="Low complexity" evidence="8">
    <location>
        <begin position="2860"/>
        <end position="2874"/>
    </location>
</feature>
<dbReference type="EMBL" id="QHHU01000012">
    <property type="protein sequence ID" value="RSM46652.1"/>
    <property type="molecule type" value="Genomic_DNA"/>
</dbReference>
<dbReference type="Proteomes" id="UP000286716">
    <property type="component" value="Unassembled WGS sequence"/>
</dbReference>
<evidence type="ECO:0000313" key="13">
    <source>
        <dbReference type="Proteomes" id="UP000286716"/>
    </source>
</evidence>
<dbReference type="SMART" id="SM00823">
    <property type="entry name" value="PKS_PP"/>
    <property type="match status" value="2"/>
</dbReference>
<dbReference type="Pfam" id="PF14765">
    <property type="entry name" value="PS-DH"/>
    <property type="match status" value="1"/>
</dbReference>
<dbReference type="InterPro" id="IPR023213">
    <property type="entry name" value="CAT-like_dom_sf"/>
</dbReference>
<dbReference type="InterPro" id="IPR036736">
    <property type="entry name" value="ACP-like_sf"/>
</dbReference>
<keyword evidence="3" id="KW-0597">Phosphoprotein</keyword>
<dbReference type="Gene3D" id="3.30.559.10">
    <property type="entry name" value="Chloramphenicol acetyltransferase-like domain"/>
    <property type="match status" value="1"/>
</dbReference>
<dbReference type="PROSITE" id="PS52019">
    <property type="entry name" value="PKS_MFAS_DH"/>
    <property type="match status" value="1"/>
</dbReference>
<dbReference type="InterPro" id="IPR020802">
    <property type="entry name" value="TesA-like"/>
</dbReference>
<dbReference type="SMART" id="SM00827">
    <property type="entry name" value="PKS_AT"/>
    <property type="match status" value="1"/>
</dbReference>
<dbReference type="InterPro" id="IPR014030">
    <property type="entry name" value="Ketoacyl_synth_N"/>
</dbReference>
<dbReference type="Gene3D" id="3.40.50.720">
    <property type="entry name" value="NAD(P)-binding Rossmann-like Domain"/>
    <property type="match status" value="1"/>
</dbReference>
<evidence type="ECO:0000259" key="11">
    <source>
        <dbReference type="PROSITE" id="PS52019"/>
    </source>
</evidence>
<dbReference type="Gene3D" id="3.40.366.10">
    <property type="entry name" value="Malonyl-Coenzyme A Acyl Carrier Protein, domain 2"/>
    <property type="match status" value="1"/>
</dbReference>
<comment type="cofactor">
    <cofactor evidence="1">
        <name>pantetheine 4'-phosphate</name>
        <dbReference type="ChEBI" id="CHEBI:47942"/>
    </cofactor>
</comment>
<evidence type="ECO:0000256" key="8">
    <source>
        <dbReference type="SAM" id="MobiDB-lite"/>
    </source>
</evidence>
<dbReference type="InterPro" id="IPR020845">
    <property type="entry name" value="AMP-binding_CS"/>
</dbReference>
<dbReference type="SUPFAM" id="SSF47336">
    <property type="entry name" value="ACP-like"/>
    <property type="match status" value="2"/>
</dbReference>
<dbReference type="SUPFAM" id="SSF52151">
    <property type="entry name" value="FabD/lysophospholipase-like"/>
    <property type="match status" value="1"/>
</dbReference>
<dbReference type="InterPro" id="IPR049552">
    <property type="entry name" value="PKS_DH_N"/>
</dbReference>
<dbReference type="Pfam" id="PF16197">
    <property type="entry name" value="KAsynt_C_assoc"/>
    <property type="match status" value="1"/>
</dbReference>
<dbReference type="Pfam" id="PF00698">
    <property type="entry name" value="Acyl_transf_1"/>
    <property type="match status" value="1"/>
</dbReference>
<keyword evidence="2" id="KW-0596">Phosphopantetheine</keyword>
<dbReference type="InterPro" id="IPR016039">
    <property type="entry name" value="Thiolase-like"/>
</dbReference>
<proteinExistence type="predicted"/>
<evidence type="ECO:0000256" key="2">
    <source>
        <dbReference type="ARBA" id="ARBA00022450"/>
    </source>
</evidence>
<feature type="active site" description="Proton donor; for dehydratase activity" evidence="7">
    <location>
        <position position="2028"/>
    </location>
</feature>
<dbReference type="InterPro" id="IPR050091">
    <property type="entry name" value="PKS_NRPS_Biosynth_Enz"/>
</dbReference>
<dbReference type="SUPFAM" id="SSF51735">
    <property type="entry name" value="NAD(P)-binding Rossmann-fold domains"/>
    <property type="match status" value="1"/>
</dbReference>
<dbReference type="PROSITE" id="PS52004">
    <property type="entry name" value="KS3_2"/>
    <property type="match status" value="1"/>
</dbReference>
<feature type="region of interest" description="Disordered" evidence="8">
    <location>
        <begin position="2853"/>
        <end position="2877"/>
    </location>
</feature>
<evidence type="ECO:0000256" key="4">
    <source>
        <dbReference type="ARBA" id="ARBA00022679"/>
    </source>
</evidence>
<dbReference type="InterPro" id="IPR049900">
    <property type="entry name" value="PKS_mFAS_DH"/>
</dbReference>
<dbReference type="Pfam" id="PF00501">
    <property type="entry name" value="AMP-binding"/>
    <property type="match status" value="1"/>
</dbReference>
<dbReference type="CDD" id="cd05274">
    <property type="entry name" value="KR_FAS_SDR_x"/>
    <property type="match status" value="1"/>
</dbReference>
<dbReference type="CDD" id="cd02440">
    <property type="entry name" value="AdoMet_MTases"/>
    <property type="match status" value="1"/>
</dbReference>
<dbReference type="Gene3D" id="3.40.50.150">
    <property type="entry name" value="Vaccinia Virus protein VP39"/>
    <property type="match status" value="1"/>
</dbReference>
<dbReference type="Pfam" id="PF08659">
    <property type="entry name" value="KR"/>
    <property type="match status" value="1"/>
</dbReference>
<dbReference type="Pfam" id="PF00975">
    <property type="entry name" value="Thioesterase"/>
    <property type="match status" value="1"/>
</dbReference>
<evidence type="ECO:0000256" key="1">
    <source>
        <dbReference type="ARBA" id="ARBA00001957"/>
    </source>
</evidence>
<dbReference type="GO" id="GO:0031177">
    <property type="term" value="F:phosphopantetheine binding"/>
    <property type="evidence" value="ECO:0007669"/>
    <property type="project" value="InterPro"/>
</dbReference>
<evidence type="ECO:0000256" key="5">
    <source>
        <dbReference type="ARBA" id="ARBA00022737"/>
    </source>
</evidence>
<feature type="active site" description="Proton acceptor; for dehydratase activity" evidence="7">
    <location>
        <position position="1867"/>
    </location>
</feature>
<dbReference type="PROSITE" id="PS00606">
    <property type="entry name" value="KS3_1"/>
    <property type="match status" value="1"/>
</dbReference>
<dbReference type="Gene3D" id="3.40.50.12780">
    <property type="entry name" value="N-terminal domain of ligase-like"/>
    <property type="match status" value="1"/>
</dbReference>
<dbReference type="GO" id="GO:0006633">
    <property type="term" value="P:fatty acid biosynthetic process"/>
    <property type="evidence" value="ECO:0007669"/>
    <property type="project" value="InterPro"/>
</dbReference>
<dbReference type="CDD" id="cd00833">
    <property type="entry name" value="PKS"/>
    <property type="match status" value="1"/>
</dbReference>
<dbReference type="InterPro" id="IPR014031">
    <property type="entry name" value="Ketoacyl_synth_C"/>
</dbReference>
<feature type="domain" description="Ketosynthase family 3 (KS3)" evidence="10">
    <location>
        <begin position="972"/>
        <end position="1384"/>
    </location>
</feature>
<dbReference type="Pfam" id="PF02801">
    <property type="entry name" value="Ketoacyl-synt_C"/>
    <property type="match status" value="1"/>
</dbReference>
<dbReference type="InterPro" id="IPR042099">
    <property type="entry name" value="ANL_N_sf"/>
</dbReference>
<dbReference type="InterPro" id="IPR020807">
    <property type="entry name" value="PKS_DH"/>
</dbReference>
<dbReference type="InterPro" id="IPR016035">
    <property type="entry name" value="Acyl_Trfase/lysoPLipase"/>
</dbReference>
<dbReference type="InterPro" id="IPR016036">
    <property type="entry name" value="Malonyl_transacylase_ACP-bd"/>
</dbReference>
<dbReference type="InterPro" id="IPR032821">
    <property type="entry name" value="PKS_assoc"/>
</dbReference>
<reference evidence="12 13" key="1">
    <citation type="submission" date="2018-05" db="EMBL/GenBank/DDBJ databases">
        <title>Evolution of GPA BGCs.</title>
        <authorList>
            <person name="Waglechner N."/>
            <person name="Wright G.D."/>
        </authorList>
    </citation>
    <scope>NUCLEOTIDE SEQUENCE [LARGE SCALE GENOMIC DNA]</scope>
    <source>
        <strain evidence="12 13">DSM 5908</strain>
    </source>
</reference>
<dbReference type="InterPro" id="IPR001227">
    <property type="entry name" value="Ac_transferase_dom_sf"/>
</dbReference>
<evidence type="ECO:0000256" key="6">
    <source>
        <dbReference type="ARBA" id="ARBA00023268"/>
    </source>
</evidence>
<gene>
    <name evidence="12" type="ORF">DMA12_10445</name>
</gene>
<dbReference type="PROSITE" id="PS50075">
    <property type="entry name" value="CARRIER"/>
    <property type="match status" value="2"/>
</dbReference>
<dbReference type="InterPro" id="IPR018201">
    <property type="entry name" value="Ketoacyl_synth_AS"/>
</dbReference>
<dbReference type="Gene3D" id="3.40.50.1820">
    <property type="entry name" value="alpha/beta hydrolase"/>
    <property type="match status" value="1"/>
</dbReference>